<gene>
    <name evidence="1" type="ORF">HYDPIDRAFT_44035</name>
</gene>
<keyword evidence="2" id="KW-1185">Reference proteome</keyword>
<evidence type="ECO:0000313" key="1">
    <source>
        <dbReference type="EMBL" id="KIJ59368.1"/>
    </source>
</evidence>
<name>A0A0C9W0H2_9AGAM</name>
<evidence type="ECO:0000313" key="2">
    <source>
        <dbReference type="Proteomes" id="UP000053820"/>
    </source>
</evidence>
<dbReference type="HOGENOM" id="CLU_1927906_0_0_1"/>
<dbReference type="OrthoDB" id="309483at2759"/>
<dbReference type="Proteomes" id="UP000053820">
    <property type="component" value="Unassembled WGS sequence"/>
</dbReference>
<reference evidence="1 2" key="1">
    <citation type="submission" date="2014-04" db="EMBL/GenBank/DDBJ databases">
        <title>Evolutionary Origins and Diversification of the Mycorrhizal Mutualists.</title>
        <authorList>
            <consortium name="DOE Joint Genome Institute"/>
            <consortium name="Mycorrhizal Genomics Consortium"/>
            <person name="Kohler A."/>
            <person name="Kuo A."/>
            <person name="Nagy L.G."/>
            <person name="Floudas D."/>
            <person name="Copeland A."/>
            <person name="Barry K.W."/>
            <person name="Cichocki N."/>
            <person name="Veneault-Fourrey C."/>
            <person name="LaButti K."/>
            <person name="Lindquist E.A."/>
            <person name="Lipzen A."/>
            <person name="Lundell T."/>
            <person name="Morin E."/>
            <person name="Murat C."/>
            <person name="Riley R."/>
            <person name="Ohm R."/>
            <person name="Sun H."/>
            <person name="Tunlid A."/>
            <person name="Henrissat B."/>
            <person name="Grigoriev I.V."/>
            <person name="Hibbett D.S."/>
            <person name="Martin F."/>
        </authorList>
    </citation>
    <scope>NUCLEOTIDE SEQUENCE [LARGE SCALE GENOMIC DNA]</scope>
    <source>
        <strain evidence="1 2">MD-312</strain>
    </source>
</reference>
<protein>
    <submittedName>
        <fullName evidence="1">Uncharacterized protein</fullName>
    </submittedName>
</protein>
<dbReference type="AlphaFoldDB" id="A0A0C9W0H2"/>
<accession>A0A0C9W0H2</accession>
<proteinExistence type="predicted"/>
<dbReference type="EMBL" id="KN839889">
    <property type="protein sequence ID" value="KIJ59368.1"/>
    <property type="molecule type" value="Genomic_DNA"/>
</dbReference>
<organism evidence="1 2">
    <name type="scientific">Hydnomerulius pinastri MD-312</name>
    <dbReference type="NCBI Taxonomy" id="994086"/>
    <lineage>
        <taxon>Eukaryota</taxon>
        <taxon>Fungi</taxon>
        <taxon>Dikarya</taxon>
        <taxon>Basidiomycota</taxon>
        <taxon>Agaricomycotina</taxon>
        <taxon>Agaricomycetes</taxon>
        <taxon>Agaricomycetidae</taxon>
        <taxon>Boletales</taxon>
        <taxon>Boletales incertae sedis</taxon>
        <taxon>Leucogyrophana</taxon>
    </lineage>
</organism>
<sequence>MPPRLPRGAVENDIVLQDTVCHLESFNRSSSLFLFLRCVPNLASRSRHAKDEEVPVAKENLKALTQALRTVWSEIEGKFGGTKVVLRPPPVVVSRDEEASPSLLLQSLPLFPPPDLLFAPHPISASLTTQL</sequence>